<dbReference type="AlphaFoldDB" id="A0A7J6X2V0"/>
<reference evidence="1 2" key="1">
    <citation type="submission" date="2020-06" db="EMBL/GenBank/DDBJ databases">
        <title>Transcriptomic and genomic resources for Thalictrum thalictroides and T. hernandezii: Facilitating candidate gene discovery in an emerging model plant lineage.</title>
        <authorList>
            <person name="Arias T."/>
            <person name="Riano-Pachon D.M."/>
            <person name="Di Stilio V.S."/>
        </authorList>
    </citation>
    <scope>NUCLEOTIDE SEQUENCE [LARGE SCALE GENOMIC DNA]</scope>
    <source>
        <strain evidence="2">cv. WT478/WT964</strain>
        <tissue evidence="1">Leaves</tissue>
    </source>
</reference>
<protein>
    <submittedName>
        <fullName evidence="1">Pb2</fullName>
    </submittedName>
</protein>
<gene>
    <name evidence="1" type="ORF">FRX31_007760</name>
</gene>
<keyword evidence="2" id="KW-1185">Reference proteome</keyword>
<sequence>MSTVKQVLEFSKLAAELCRETPVANLRAVRRSAKNTKDPSPLSSTIITINTKYPISVDRVKARRYGIPAEFLAPSNDAHQFGRQLCKIEAVDWWVDNAAEPNDDLQNLVRLLYSQHTKDATDYYGIDWRETHIVLCQSHLKGVLFPPKLH</sequence>
<proteinExistence type="predicted"/>
<comment type="caution">
    <text evidence="1">The sequence shown here is derived from an EMBL/GenBank/DDBJ whole genome shotgun (WGS) entry which is preliminary data.</text>
</comment>
<name>A0A7J6X2V0_THATH</name>
<accession>A0A7J6X2V0</accession>
<dbReference type="Proteomes" id="UP000554482">
    <property type="component" value="Unassembled WGS sequence"/>
</dbReference>
<evidence type="ECO:0000313" key="1">
    <source>
        <dbReference type="EMBL" id="KAF5202652.1"/>
    </source>
</evidence>
<dbReference type="OrthoDB" id="7389837at2759"/>
<organism evidence="1 2">
    <name type="scientific">Thalictrum thalictroides</name>
    <name type="common">Rue-anemone</name>
    <name type="synonym">Anemone thalictroides</name>
    <dbReference type="NCBI Taxonomy" id="46969"/>
    <lineage>
        <taxon>Eukaryota</taxon>
        <taxon>Viridiplantae</taxon>
        <taxon>Streptophyta</taxon>
        <taxon>Embryophyta</taxon>
        <taxon>Tracheophyta</taxon>
        <taxon>Spermatophyta</taxon>
        <taxon>Magnoliopsida</taxon>
        <taxon>Ranunculales</taxon>
        <taxon>Ranunculaceae</taxon>
        <taxon>Thalictroideae</taxon>
        <taxon>Thalictrum</taxon>
    </lineage>
</organism>
<evidence type="ECO:0000313" key="2">
    <source>
        <dbReference type="Proteomes" id="UP000554482"/>
    </source>
</evidence>
<dbReference type="EMBL" id="JABWDY010007796">
    <property type="protein sequence ID" value="KAF5202652.1"/>
    <property type="molecule type" value="Genomic_DNA"/>
</dbReference>